<evidence type="ECO:0000256" key="5">
    <source>
        <dbReference type="ARBA" id="ARBA00023163"/>
    </source>
</evidence>
<evidence type="ECO:0000256" key="1">
    <source>
        <dbReference type="ARBA" id="ARBA00004123"/>
    </source>
</evidence>
<dbReference type="InterPro" id="IPR036388">
    <property type="entry name" value="WH-like_DNA-bd_sf"/>
</dbReference>
<feature type="region of interest" description="Disordered" evidence="9">
    <location>
        <begin position="61"/>
        <end position="94"/>
    </location>
</feature>
<dbReference type="AlphaFoldDB" id="A0A813M8M0"/>
<sequence>MSIPVVQYQTYPQAAAAASAPQATEQPVVKTKEFYVKVSKSRKKFHALKFHTGAVDLKDFNKPEMSRDTSSVPTARPDWESMPKSGQGSEFNRENKELARRRKFGYVPKKVNADNLPWILTNKGNEKEKTKDKQYIGKKSISENSCYFVFIKCDGGFEAHPLEDWYSFAPHKTYKTLDIDEAEEEFKRRHKILNKHLIMAYKRKADGEGEGEEEEEAEEVKAKGKAKGKEVKKGAKSFNLSDDEDDFVKRKVNAKRKPKKRGDDDDDGPKDMEDSDDGDHEGREKDYSDTGSENEEPEPDTAKYDEKYEEKGIDEEEAIRVMEKSSDEEEEEEDEDLTEEGKEYKKLMSKKDEDEDEFDEFVKTGKISKEDQEETKDSSSSFDEMDLDEDKSKKSKSSDGGKLKRKATDPLQKTAKKLQKTASGNLQTHDESSSSSTTSTAQTSKASKTAAILAAVQAKSGSSSQAAAPSPVQKTEGLVLNDETVKRYLARKPMTTKELLHKFRGKTQDKMTNEELCQKLKTILDKLGVIIFEKNGVKYLSLP</sequence>
<comment type="subcellular location">
    <subcellularLocation>
        <location evidence="1 8">Nucleus</location>
    </subcellularLocation>
</comment>
<keyword evidence="6 8" id="KW-0539">Nucleus</keyword>
<dbReference type="GO" id="GO:0003677">
    <property type="term" value="F:DNA binding"/>
    <property type="evidence" value="ECO:0007669"/>
    <property type="project" value="UniProtKB-KW"/>
</dbReference>
<evidence type="ECO:0000313" key="11">
    <source>
        <dbReference type="Proteomes" id="UP000663879"/>
    </source>
</evidence>
<feature type="compositionally biased region" description="Basic residues" evidence="9">
    <location>
        <begin position="250"/>
        <end position="260"/>
    </location>
</feature>
<feature type="compositionally biased region" description="Low complexity" evidence="9">
    <location>
        <begin position="433"/>
        <end position="448"/>
    </location>
</feature>
<keyword evidence="4 8" id="KW-0238">DNA-binding</keyword>
<proteinExistence type="inferred from homology"/>
<name>A0A813M8M0_9BILA</name>
<dbReference type="PANTHER" id="PTHR13011">
    <property type="entry name" value="TFIIF-ALPHA"/>
    <property type="match status" value="1"/>
</dbReference>
<dbReference type="SUPFAM" id="SSF50916">
    <property type="entry name" value="Rap30/74 interaction domains"/>
    <property type="match status" value="1"/>
</dbReference>
<evidence type="ECO:0000256" key="9">
    <source>
        <dbReference type="SAM" id="MobiDB-lite"/>
    </source>
</evidence>
<dbReference type="EMBL" id="CAJNOC010000085">
    <property type="protein sequence ID" value="CAF0713631.1"/>
    <property type="molecule type" value="Genomic_DNA"/>
</dbReference>
<dbReference type="InterPro" id="IPR008851">
    <property type="entry name" value="TFIIF-alpha"/>
</dbReference>
<keyword evidence="11" id="KW-1185">Reference proteome</keyword>
<comment type="caution">
    <text evidence="10">The sequence shown here is derived from an EMBL/GenBank/DDBJ whole genome shotgun (WGS) entry which is preliminary data.</text>
</comment>
<gene>
    <name evidence="10" type="ORF">OXX778_LOCUS1361</name>
</gene>
<dbReference type="Pfam" id="PF05793">
    <property type="entry name" value="TFIIF_alpha"/>
    <property type="match status" value="1"/>
</dbReference>
<dbReference type="GO" id="GO:0005674">
    <property type="term" value="C:transcription factor TFIIF complex"/>
    <property type="evidence" value="ECO:0007669"/>
    <property type="project" value="TreeGrafter"/>
</dbReference>
<comment type="similarity">
    <text evidence="2 8">Belongs to the TFIIF alpha subunit family.</text>
</comment>
<feature type="region of interest" description="Disordered" evidence="9">
    <location>
        <begin position="205"/>
        <end position="448"/>
    </location>
</feature>
<evidence type="ECO:0000313" key="10">
    <source>
        <dbReference type="EMBL" id="CAF0713631.1"/>
    </source>
</evidence>
<dbReference type="GO" id="GO:0001096">
    <property type="term" value="F:TFIIF-class transcription factor complex binding"/>
    <property type="evidence" value="ECO:0007669"/>
    <property type="project" value="TreeGrafter"/>
</dbReference>
<dbReference type="GO" id="GO:0032968">
    <property type="term" value="P:positive regulation of transcription elongation by RNA polymerase II"/>
    <property type="evidence" value="ECO:0007669"/>
    <property type="project" value="InterPro"/>
</dbReference>
<dbReference type="GO" id="GO:0006367">
    <property type="term" value="P:transcription initiation at RNA polymerase II promoter"/>
    <property type="evidence" value="ECO:0007669"/>
    <property type="project" value="InterPro"/>
</dbReference>
<organism evidence="10 11">
    <name type="scientific">Brachionus calyciflorus</name>
    <dbReference type="NCBI Taxonomy" id="104777"/>
    <lineage>
        <taxon>Eukaryota</taxon>
        <taxon>Metazoa</taxon>
        <taxon>Spiralia</taxon>
        <taxon>Gnathifera</taxon>
        <taxon>Rotifera</taxon>
        <taxon>Eurotatoria</taxon>
        <taxon>Monogononta</taxon>
        <taxon>Pseudotrocha</taxon>
        <taxon>Ploima</taxon>
        <taxon>Brachionidae</taxon>
        <taxon>Brachionus</taxon>
    </lineage>
</organism>
<evidence type="ECO:0000256" key="8">
    <source>
        <dbReference type="RuleBase" id="RU366044"/>
    </source>
</evidence>
<protein>
    <recommendedName>
        <fullName evidence="8">Transcription initiation factor IIF subunit alpha</fullName>
    </recommendedName>
</protein>
<evidence type="ECO:0000256" key="4">
    <source>
        <dbReference type="ARBA" id="ARBA00023125"/>
    </source>
</evidence>
<feature type="compositionally biased region" description="Basic and acidic residues" evidence="9">
    <location>
        <begin position="390"/>
        <end position="408"/>
    </location>
</feature>
<dbReference type="SUPFAM" id="SSF46785">
    <property type="entry name" value="Winged helix' DNA-binding domain"/>
    <property type="match status" value="1"/>
</dbReference>
<keyword evidence="5 8" id="KW-0804">Transcription</keyword>
<keyword evidence="3 8" id="KW-0805">Transcription regulation</keyword>
<evidence type="ECO:0000256" key="2">
    <source>
        <dbReference type="ARBA" id="ARBA00005249"/>
    </source>
</evidence>
<dbReference type="InterPro" id="IPR011039">
    <property type="entry name" value="TFIIF_interaction"/>
</dbReference>
<reference evidence="10" key="1">
    <citation type="submission" date="2021-02" db="EMBL/GenBank/DDBJ databases">
        <authorList>
            <person name="Nowell W R."/>
        </authorList>
    </citation>
    <scope>NUCLEOTIDE SEQUENCE</scope>
    <source>
        <strain evidence="10">Ploen Becks lab</strain>
    </source>
</reference>
<feature type="compositionally biased region" description="Acidic residues" evidence="9">
    <location>
        <begin position="208"/>
        <end position="218"/>
    </location>
</feature>
<feature type="region of interest" description="Disordered" evidence="9">
    <location>
        <begin position="455"/>
        <end position="474"/>
    </location>
</feature>
<dbReference type="PANTHER" id="PTHR13011:SF0">
    <property type="entry name" value="GENERAL TRANSCRIPTION FACTOR IIF SUBUNIT 1"/>
    <property type="match status" value="1"/>
</dbReference>
<accession>A0A813M8M0</accession>
<feature type="compositionally biased region" description="Acidic residues" evidence="9">
    <location>
        <begin position="264"/>
        <end position="279"/>
    </location>
</feature>
<evidence type="ECO:0000256" key="6">
    <source>
        <dbReference type="ARBA" id="ARBA00023242"/>
    </source>
</evidence>
<feature type="compositionally biased region" description="Basic and acidic residues" evidence="9">
    <location>
        <begin position="339"/>
        <end position="352"/>
    </location>
</feature>
<dbReference type="InterPro" id="IPR036390">
    <property type="entry name" value="WH_DNA-bd_sf"/>
</dbReference>
<feature type="compositionally biased region" description="Acidic residues" evidence="9">
    <location>
        <begin position="326"/>
        <end position="338"/>
    </location>
</feature>
<feature type="compositionally biased region" description="Basic and acidic residues" evidence="9">
    <location>
        <begin position="300"/>
        <end position="311"/>
    </location>
</feature>
<dbReference type="Proteomes" id="UP000663879">
    <property type="component" value="Unassembled WGS sequence"/>
</dbReference>
<comment type="function">
    <text evidence="7 8">TFIIF is a general transcription initiation factor that binds to RNA polymerase II and helps to recruit it to the initiation complex in collaboration with TFIIB. It promotes transcription elongation.</text>
</comment>
<feature type="compositionally biased region" description="Basic and acidic residues" evidence="9">
    <location>
        <begin position="219"/>
        <end position="233"/>
    </location>
</feature>
<evidence type="ECO:0000256" key="7">
    <source>
        <dbReference type="ARBA" id="ARBA00025232"/>
    </source>
</evidence>
<dbReference type="OrthoDB" id="76676at2759"/>
<feature type="compositionally biased region" description="Basic and acidic residues" evidence="9">
    <location>
        <begin position="360"/>
        <end position="370"/>
    </location>
</feature>
<evidence type="ECO:0000256" key="3">
    <source>
        <dbReference type="ARBA" id="ARBA00023015"/>
    </source>
</evidence>
<dbReference type="Gene3D" id="1.10.10.10">
    <property type="entry name" value="Winged helix-like DNA-binding domain superfamily/Winged helix DNA-binding domain"/>
    <property type="match status" value="1"/>
</dbReference>
<dbReference type="GO" id="GO:0016251">
    <property type="term" value="F:RNA polymerase II general transcription initiation factor activity"/>
    <property type="evidence" value="ECO:0007669"/>
    <property type="project" value="TreeGrafter"/>
</dbReference>